<reference evidence="1 2" key="1">
    <citation type="submission" date="2010-10" db="EMBL/GenBank/DDBJ databases">
        <authorList>
            <person name="Muzny D."/>
            <person name="Qin X."/>
            <person name="Deng J."/>
            <person name="Jiang H."/>
            <person name="Liu Y."/>
            <person name="Qu J."/>
            <person name="Song X.-Z."/>
            <person name="Zhang L."/>
            <person name="Thornton R."/>
            <person name="Coyle M."/>
            <person name="Francisco L."/>
            <person name="Jackson L."/>
            <person name="Javaid M."/>
            <person name="Korchina V."/>
            <person name="Kovar C."/>
            <person name="Mata R."/>
            <person name="Mathew T."/>
            <person name="Ngo R."/>
            <person name="Nguyen L."/>
            <person name="Nguyen N."/>
            <person name="Okwuonu G."/>
            <person name="Ongeri F."/>
            <person name="Pham C."/>
            <person name="Simmons D."/>
            <person name="Wilczek-Boney K."/>
            <person name="Hale W."/>
            <person name="Jakkamsetti A."/>
            <person name="Pham P."/>
            <person name="Ruth R."/>
            <person name="San Lucas F."/>
            <person name="Warren J."/>
            <person name="Zhang J."/>
            <person name="Zhao Z."/>
            <person name="Zhou C."/>
            <person name="Zhu D."/>
            <person name="Lee S."/>
            <person name="Bess C."/>
            <person name="Blankenburg K."/>
            <person name="Forbes L."/>
            <person name="Fu Q."/>
            <person name="Gubbala S."/>
            <person name="Hirani K."/>
            <person name="Jayaseelan J.C."/>
            <person name="Lara F."/>
            <person name="Munidasa M."/>
            <person name="Palculict T."/>
            <person name="Patil S."/>
            <person name="Pu L.-L."/>
            <person name="Saada N."/>
            <person name="Tang L."/>
            <person name="Weissenberger G."/>
            <person name="Zhu Y."/>
            <person name="Hemphill L."/>
            <person name="Shang Y."/>
            <person name="Youmans B."/>
            <person name="Ayvaz T."/>
            <person name="Ross M."/>
            <person name="Santibanez J."/>
            <person name="Aqrawi P."/>
            <person name="Gross S."/>
            <person name="Joshi V."/>
            <person name="Fowler G."/>
            <person name="Nazareth L."/>
            <person name="Reid J."/>
            <person name="Worley K."/>
            <person name="Petrosino J."/>
            <person name="Highlander S."/>
            <person name="Gibbs R."/>
        </authorList>
    </citation>
    <scope>NUCLEOTIDE SEQUENCE [LARGE SCALE GENOMIC DNA]</scope>
    <source>
        <strain evidence="1 2">ATCC 33574</strain>
    </source>
</reference>
<organism evidence="1 2">
    <name type="scientific">Segatella buccae ATCC 33574</name>
    <dbReference type="NCBI Taxonomy" id="873513"/>
    <lineage>
        <taxon>Bacteria</taxon>
        <taxon>Pseudomonadati</taxon>
        <taxon>Bacteroidota</taxon>
        <taxon>Bacteroidia</taxon>
        <taxon>Bacteroidales</taxon>
        <taxon>Prevotellaceae</taxon>
        <taxon>Segatella</taxon>
    </lineage>
</organism>
<dbReference type="EMBL" id="AEPD01000045">
    <property type="protein sequence ID" value="EFU29509.1"/>
    <property type="molecule type" value="Genomic_DNA"/>
</dbReference>
<name>E6KAA2_9BACT</name>
<dbReference type="Proteomes" id="UP000003112">
    <property type="component" value="Unassembled WGS sequence"/>
</dbReference>
<proteinExistence type="predicted"/>
<dbReference type="STRING" id="873513.HMPREF6485_2529"/>
<comment type="caution">
    <text evidence="1">The sequence shown here is derived from an EMBL/GenBank/DDBJ whole genome shotgun (WGS) entry which is preliminary data.</text>
</comment>
<evidence type="ECO:0000313" key="2">
    <source>
        <dbReference type="Proteomes" id="UP000003112"/>
    </source>
</evidence>
<dbReference type="AlphaFoldDB" id="E6KAA2"/>
<gene>
    <name evidence="1" type="ORF">HMPREF6485_2529</name>
</gene>
<evidence type="ECO:0000313" key="1">
    <source>
        <dbReference type="EMBL" id="EFU29509.1"/>
    </source>
</evidence>
<keyword evidence="2" id="KW-1185">Reference proteome</keyword>
<dbReference type="HOGENOM" id="CLU_1119372_0_0_10"/>
<accession>E6KAA2</accession>
<sequence>MSFPPSLQGGSGWVSGVSLLWVSCGSPGWVRNACQIIYWFSPSVLAIFATVYPLGCKYAIFGDVSNTLTINRLNFTDTMMGPKTGLKRPKRACETATVARRLWPFRRSRAALSQVRCAFPQVRCGPFASLAGRNGENGGLLRRSKGGFPLRLEDFGGCGFVHIIRHHPMACRDSLRRACGCVGHARTRFPPAVNCPHSPILRVAASRLSPHIRCGLEGGEPSHLLFMNILQSRLKDRTRQDSNLFPTP</sequence>
<protein>
    <submittedName>
        <fullName evidence="1">Uncharacterized protein</fullName>
    </submittedName>
</protein>